<dbReference type="Pfam" id="PF07900">
    <property type="entry name" value="DUF1670"/>
    <property type="match status" value="1"/>
</dbReference>
<accession>A0A7V5HYD1</accession>
<sequence>RYGFSSVTSEMLGEDVLKFIRIFNPDFIEEGQILLYVVSISEPPGKLLKDCQLVPVKLTLYHPEDTEYKKQNGLKELKLRIIQRITQEAFAQGGSLSQEDIANLLFLDRRTVVEYIKELESRGIKVVTRARLPQLLTRSLNKPQIIKMFFQGSSETEISSSTGYPKTYVEKYIDDFLRVILLYRQGITPSNIANLTGINTDLVKEYLTIYNRLISDEKLSTLVHKFLSFYEKSSLLKTLKAKEQFFSP</sequence>
<comment type="caution">
    <text evidence="1">The sequence shown here is derived from an EMBL/GenBank/DDBJ whole genome shotgun (WGS) entry which is preliminary data.</text>
</comment>
<dbReference type="InterPro" id="IPR012872">
    <property type="entry name" value="DUF1670"/>
</dbReference>
<protein>
    <submittedName>
        <fullName evidence="1">DUF1670 domain-containing protein</fullName>
    </submittedName>
</protein>
<organism evidence="1">
    <name type="scientific">Aerophobetes bacterium</name>
    <dbReference type="NCBI Taxonomy" id="2030807"/>
    <lineage>
        <taxon>Bacteria</taxon>
        <taxon>Candidatus Aerophobota</taxon>
    </lineage>
</organism>
<dbReference type="AlphaFoldDB" id="A0A7V5HYD1"/>
<dbReference type="InterPro" id="IPR036390">
    <property type="entry name" value="WH_DNA-bd_sf"/>
</dbReference>
<evidence type="ECO:0000313" key="1">
    <source>
        <dbReference type="EMBL" id="HHF98119.1"/>
    </source>
</evidence>
<dbReference type="SUPFAM" id="SSF46785">
    <property type="entry name" value="Winged helix' DNA-binding domain"/>
    <property type="match status" value="1"/>
</dbReference>
<dbReference type="EMBL" id="DRTT01000039">
    <property type="protein sequence ID" value="HHF98119.1"/>
    <property type="molecule type" value="Genomic_DNA"/>
</dbReference>
<reference evidence="1" key="1">
    <citation type="journal article" date="2020" name="mSystems">
        <title>Genome- and Community-Level Interaction Insights into Carbon Utilization and Element Cycling Functions of Hydrothermarchaeota in Hydrothermal Sediment.</title>
        <authorList>
            <person name="Zhou Z."/>
            <person name="Liu Y."/>
            <person name="Xu W."/>
            <person name="Pan J."/>
            <person name="Luo Z.H."/>
            <person name="Li M."/>
        </authorList>
    </citation>
    <scope>NUCLEOTIDE SEQUENCE [LARGE SCALE GENOMIC DNA]</scope>
    <source>
        <strain evidence="1">HyVt-92</strain>
    </source>
</reference>
<dbReference type="Proteomes" id="UP000886070">
    <property type="component" value="Unassembled WGS sequence"/>
</dbReference>
<gene>
    <name evidence="1" type="ORF">ENL39_01345</name>
</gene>
<name>A0A7V5HYD1_UNCAE</name>
<feature type="non-terminal residue" evidence="1">
    <location>
        <position position="1"/>
    </location>
</feature>
<proteinExistence type="predicted"/>